<organism evidence="1 2">
    <name type="scientific">Actinoplanes couchii</name>
    <dbReference type="NCBI Taxonomy" id="403638"/>
    <lineage>
        <taxon>Bacteria</taxon>
        <taxon>Bacillati</taxon>
        <taxon>Actinomycetota</taxon>
        <taxon>Actinomycetes</taxon>
        <taxon>Micromonosporales</taxon>
        <taxon>Micromonosporaceae</taxon>
        <taxon>Actinoplanes</taxon>
    </lineage>
</organism>
<keyword evidence="2" id="KW-1185">Reference proteome</keyword>
<name>A0ABQ3WZD2_9ACTN</name>
<reference evidence="1 2" key="1">
    <citation type="submission" date="2021-01" db="EMBL/GenBank/DDBJ databases">
        <title>Whole genome shotgun sequence of Actinoplanes couchii NBRC 106145.</title>
        <authorList>
            <person name="Komaki H."/>
            <person name="Tamura T."/>
        </authorList>
    </citation>
    <scope>NUCLEOTIDE SEQUENCE [LARGE SCALE GENOMIC DNA]</scope>
    <source>
        <strain evidence="1 2">NBRC 106145</strain>
    </source>
</reference>
<accession>A0ABQ3WZD2</accession>
<dbReference type="EMBL" id="BOMG01000003">
    <property type="protein sequence ID" value="GID51639.1"/>
    <property type="molecule type" value="Genomic_DNA"/>
</dbReference>
<evidence type="ECO:0000313" key="2">
    <source>
        <dbReference type="Proteomes" id="UP000612282"/>
    </source>
</evidence>
<proteinExistence type="predicted"/>
<gene>
    <name evidence="1" type="ORF">Aco03nite_000430</name>
</gene>
<evidence type="ECO:0000313" key="1">
    <source>
        <dbReference type="EMBL" id="GID51639.1"/>
    </source>
</evidence>
<comment type="caution">
    <text evidence="1">The sequence shown here is derived from an EMBL/GenBank/DDBJ whole genome shotgun (WGS) entry which is preliminary data.</text>
</comment>
<sequence>MDPDRPVDQRLGGKSRGEWQMSIIDGVVPGYRNRPAKLSYQPFGDGDKWSAAADEDIDELIRRSSAR</sequence>
<protein>
    <submittedName>
        <fullName evidence="1">Uncharacterized protein</fullName>
    </submittedName>
</protein>
<dbReference type="Proteomes" id="UP000612282">
    <property type="component" value="Unassembled WGS sequence"/>
</dbReference>